<proteinExistence type="predicted"/>
<protein>
    <submittedName>
        <fullName evidence="1">WSC-domain-containing protein</fullName>
    </submittedName>
</protein>
<evidence type="ECO:0000313" key="1">
    <source>
        <dbReference type="EMBL" id="KAF2478258.1"/>
    </source>
</evidence>
<keyword evidence="2" id="KW-1185">Reference proteome</keyword>
<organism evidence="1 2">
    <name type="scientific">Lindgomyces ingoldianus</name>
    <dbReference type="NCBI Taxonomy" id="673940"/>
    <lineage>
        <taxon>Eukaryota</taxon>
        <taxon>Fungi</taxon>
        <taxon>Dikarya</taxon>
        <taxon>Ascomycota</taxon>
        <taxon>Pezizomycotina</taxon>
        <taxon>Dothideomycetes</taxon>
        <taxon>Pleosporomycetidae</taxon>
        <taxon>Pleosporales</taxon>
        <taxon>Lindgomycetaceae</taxon>
        <taxon>Lindgomyces</taxon>
    </lineage>
</organism>
<accession>A0ACB6RG52</accession>
<gene>
    <name evidence="1" type="ORF">BDR25DRAFT_276126</name>
</gene>
<reference evidence="1" key="1">
    <citation type="journal article" date="2020" name="Stud. Mycol.">
        <title>101 Dothideomycetes genomes: a test case for predicting lifestyles and emergence of pathogens.</title>
        <authorList>
            <person name="Haridas S."/>
            <person name="Albert R."/>
            <person name="Binder M."/>
            <person name="Bloem J."/>
            <person name="Labutti K."/>
            <person name="Salamov A."/>
            <person name="Andreopoulos B."/>
            <person name="Baker S."/>
            <person name="Barry K."/>
            <person name="Bills G."/>
            <person name="Bluhm B."/>
            <person name="Cannon C."/>
            <person name="Castanera R."/>
            <person name="Culley D."/>
            <person name="Daum C."/>
            <person name="Ezra D."/>
            <person name="Gonzalez J."/>
            <person name="Henrissat B."/>
            <person name="Kuo A."/>
            <person name="Liang C."/>
            <person name="Lipzen A."/>
            <person name="Lutzoni F."/>
            <person name="Magnuson J."/>
            <person name="Mondo S."/>
            <person name="Nolan M."/>
            <person name="Ohm R."/>
            <person name="Pangilinan J."/>
            <person name="Park H.-J."/>
            <person name="Ramirez L."/>
            <person name="Alfaro M."/>
            <person name="Sun H."/>
            <person name="Tritt A."/>
            <person name="Yoshinaga Y."/>
            <person name="Zwiers L.-H."/>
            <person name="Turgeon B."/>
            <person name="Goodwin S."/>
            <person name="Spatafora J."/>
            <person name="Crous P."/>
            <person name="Grigoriev I."/>
        </authorList>
    </citation>
    <scope>NUCLEOTIDE SEQUENCE</scope>
    <source>
        <strain evidence="1">ATCC 200398</strain>
    </source>
</reference>
<name>A0ACB6RG52_9PLEO</name>
<evidence type="ECO:0000313" key="2">
    <source>
        <dbReference type="Proteomes" id="UP000799755"/>
    </source>
</evidence>
<dbReference type="Proteomes" id="UP000799755">
    <property type="component" value="Unassembled WGS sequence"/>
</dbReference>
<sequence>MHVSALSGTDTITWGGDNTRAGYQANHNMDPKVVGSADFGQIFRTLLPGNFNGLAAEQIFSQPLVYTGADRVQYVYVATTQNNIYKLDAKTGAIVKSRNLHVPFLQAELESCVDINPLIGVTATGVIDPDTGIWYLTAKTYADQFQDGKFGPQNPPGRLNGRYWQHAIHTEDLSEAQNWPVLVDGTIFRNNPNRMFIGGNQHSRPGALLVGNYVFTGYASHCVQYNYTGAIIGFHKATGKIVEAFAMQGGPEANTVRGGGIWMSGGGLAYDGKGSMYFVTGNGYASQLKATGNSVLGRFPPTSLEEAAVNAKINDDGTLTIVDFFMPWEKTQLDGADKDLGSSPLEILPSDVFSCPNHRRIGVVTGKSGKTYWLDLDNMGGYQNGPNKLDAIIGTFQNENSVYAGAAVLPLGGGYVYISVTQYQTHVFKFSCDMSGKALFTKVSDSPDKNANILGTGHGTTTSLNGQEGTGLLWVSDVQGSNLRIYDPIPPSSGPLKLLNSFVIPGVTKFTRPVFGNGRAYIGTTQGYLYGFGSPANLPLNCSSPYTFGSVEVGNASAPVTVGCIALTATSVTLVEVSGTKDFNISNVPTLPMSLKAEQSFTFSAIFSPSHVGSLSTDVTIHAVSATPGYSSSVPVVLKGTGDSMKPILAIVPNINSFNIIFGQPSPTQSSLLWNLGNSLLTFTNISFSLTSEQGPWVTPNSTDDGNLQVGQFEFLSVRTTIQPKSSEPISITYKPNAPGNHAVYIRGFSDGGTAVLDVFGAAGTYPKAVIGFQTIDGSAWVSYSNTTPFNFGTVYEAQSRSLQMRITNGGGPNAVPLSVTVSKPPYGIPGIIGAANNIDLAEGTIILANQSQTAVLYCAVPKSQVNLPFYNGSAVWVLNTGDPNLGKQEVGFFCQAAAEQVGPLFPNGTARYGYVGCFKENNPGRQLGTNVYSDTANNTNDRCIAACFQQGYVFAGTQYSQECWCGQALPVQRDNERDCNFGCTGNRNQICGGDGHLHDTAHISLFADLTKFNGNTTSPPLQITPSVGAYNFIGCFAESAGRALGDNSTTSNVMTVEVCAAFCSAYTYFGLEFSAECYCGAKLNPAATITNSSQCNMPCKGSNSEFCGAGNRMQIYQVNGVSPISSSSSTSSTLPNISISSTTSNMPNSSLSTPSTSVSPGSFPLTSTTSDSVPTSSATGPVVVPSAGEYNYIGCYNEISGGAFSAKSIAISTMTVKVCATYCSGYMYFGVENGQECYCGNAIPVMSLPVTDNQCNIPCADHVLEICGGSNRLGVYQLASTPLPATTALNVTTSPPPSSSFSTPTSSLFSLPLSGIQTVGSYIYQGCWTEGPNGVRALSGIPALVNTTSMTPSLCAQYCYQFSYFGLEYSQECFCGPYPSVNSTRAPKDSDCNMRCTGDKSLLCGAGNRLSLYKSNDPSKVSTDPGIPANGGVGNYSYQACMRDLANPRLLPVLLASDDMSVEACLAVAEAGRYAYAGLEFGRECWLGNVLQGMGTVGSSGGSDGTNGVAVSEAECRQSCLGARGELCGGPSRLNLWVRNPVGELPNIKVHVGDKDDS</sequence>
<comment type="caution">
    <text evidence="1">The sequence shown here is derived from an EMBL/GenBank/DDBJ whole genome shotgun (WGS) entry which is preliminary data.</text>
</comment>
<dbReference type="EMBL" id="MU003492">
    <property type="protein sequence ID" value="KAF2478258.1"/>
    <property type="molecule type" value="Genomic_DNA"/>
</dbReference>